<dbReference type="Proteomes" id="UP001181693">
    <property type="component" value="Unassembled WGS sequence"/>
</dbReference>
<proteinExistence type="predicted"/>
<feature type="compositionally biased region" description="Low complexity" evidence="1">
    <location>
        <begin position="121"/>
        <end position="133"/>
    </location>
</feature>
<dbReference type="EMBL" id="DYDO01000001">
    <property type="protein sequence ID" value="DBA32944.1"/>
    <property type="molecule type" value="Genomic_DNA"/>
</dbReference>
<feature type="compositionally biased region" description="Polar residues" evidence="1">
    <location>
        <begin position="552"/>
        <end position="561"/>
    </location>
</feature>
<keyword evidence="3" id="KW-1185">Reference proteome</keyword>
<sequence length="625" mass="67960">MQSHNDAPVNAFKKLSVAERNCQMKGKENCLTSLSRLQPNKQKQPVQNAVPQGPQKSKIPVLSKSRAPPDFQKMHQNWQTNFQKGKAVCKKSCTRPQPFNFSQRGERPRVQKTEVKNYGASSSGQSSCNSPPSHRSREPLAEVLSQNKKESSVEKSGSEADFKADPASLASILSNIGVSAVPVGKVSLAQRVPIRAESIAHPMDSSRNPMIRSSVYAGPANRERMSCFANMTVKANEQKPLLRPQNKTALPENTVKEPAELKKEKLHEQENPVLQQMKPPPHVPTSDKSSCSHPTQEESLAKRTPLPAITDETSTVLSTPLSNTSATKFKGSREKKDSVKRDTNSVDFVADSQALASILSNTEMNNNSCGKLSPAQRVPIQGRSSMFKGAKSGTFMMQTTPKHANGPVSNVTVPLKDVTFSPCRVPLVTSEKSSGESARRVLQPQSFSVRFSQAYSITSKQPVFPKTPKALALEKANKCHEADKTEIQTSSKSTVKWADELSPSPLSKVVCENEPDLEEVAVRLFLDGEGPGDPEKKKEPTALSAPVKSESLPASTPQQKELVQPEAHENNAGNFALHSQLHIASLSQPSDSSPRIVPCVKPTVPLSFLSHPAVKAVQSCTLGKI</sequence>
<gene>
    <name evidence="2" type="ORF">GDO54_000688</name>
</gene>
<feature type="compositionally biased region" description="Basic and acidic residues" evidence="1">
    <location>
        <begin position="331"/>
        <end position="341"/>
    </location>
</feature>
<evidence type="ECO:0000256" key="1">
    <source>
        <dbReference type="SAM" id="MobiDB-lite"/>
    </source>
</evidence>
<evidence type="ECO:0000313" key="3">
    <source>
        <dbReference type="Proteomes" id="UP001181693"/>
    </source>
</evidence>
<organism evidence="2 3">
    <name type="scientific">Pyxicephalus adspersus</name>
    <name type="common">African bullfrog</name>
    <dbReference type="NCBI Taxonomy" id="30357"/>
    <lineage>
        <taxon>Eukaryota</taxon>
        <taxon>Metazoa</taxon>
        <taxon>Chordata</taxon>
        <taxon>Craniata</taxon>
        <taxon>Vertebrata</taxon>
        <taxon>Euteleostomi</taxon>
        <taxon>Amphibia</taxon>
        <taxon>Batrachia</taxon>
        <taxon>Anura</taxon>
        <taxon>Neobatrachia</taxon>
        <taxon>Ranoidea</taxon>
        <taxon>Pyxicephalidae</taxon>
        <taxon>Pyxicephalinae</taxon>
        <taxon>Pyxicephalus</taxon>
    </lineage>
</organism>
<feature type="compositionally biased region" description="Polar residues" evidence="1">
    <location>
        <begin position="94"/>
        <end position="103"/>
    </location>
</feature>
<feature type="region of interest" description="Disordered" evidence="1">
    <location>
        <begin position="270"/>
        <end position="341"/>
    </location>
</feature>
<comment type="caution">
    <text evidence="2">The sequence shown here is derived from an EMBL/GenBank/DDBJ whole genome shotgun (WGS) entry which is preliminary data.</text>
</comment>
<dbReference type="AlphaFoldDB" id="A0AAV3AYK8"/>
<name>A0AAV3AYK8_PYXAD</name>
<feature type="region of interest" description="Disordered" evidence="1">
    <location>
        <begin position="85"/>
        <end position="161"/>
    </location>
</feature>
<accession>A0AAV3AYK8</accession>
<feature type="compositionally biased region" description="Basic and acidic residues" evidence="1">
    <location>
        <begin position="147"/>
        <end position="161"/>
    </location>
</feature>
<feature type="region of interest" description="Disordered" evidence="1">
    <location>
        <begin position="527"/>
        <end position="565"/>
    </location>
</feature>
<reference evidence="2" key="1">
    <citation type="thesis" date="2020" institute="ProQuest LLC" country="789 East Eisenhower Parkway, Ann Arbor, MI, USA">
        <title>Comparative Genomics and Chromosome Evolution.</title>
        <authorList>
            <person name="Mudd A.B."/>
        </authorList>
    </citation>
    <scope>NUCLEOTIDE SEQUENCE</scope>
    <source>
        <strain evidence="2">1538</strain>
        <tissue evidence="2">Blood</tissue>
    </source>
</reference>
<protein>
    <submittedName>
        <fullName evidence="2">Uncharacterized protein</fullName>
    </submittedName>
</protein>
<feature type="compositionally biased region" description="Polar residues" evidence="1">
    <location>
        <begin position="33"/>
        <end position="50"/>
    </location>
</feature>
<feature type="region of interest" description="Disordered" evidence="1">
    <location>
        <begin position="33"/>
        <end position="71"/>
    </location>
</feature>
<feature type="compositionally biased region" description="Basic and acidic residues" evidence="1">
    <location>
        <begin position="104"/>
        <end position="115"/>
    </location>
</feature>
<evidence type="ECO:0000313" key="2">
    <source>
        <dbReference type="EMBL" id="DBA32944.1"/>
    </source>
</evidence>
<feature type="compositionally biased region" description="Polar residues" evidence="1">
    <location>
        <begin position="311"/>
        <end position="327"/>
    </location>
</feature>